<keyword evidence="2" id="KW-1185">Reference proteome</keyword>
<organism evidence="1 2">
    <name type="scientific">Vibrio phage BUCT194</name>
    <dbReference type="NCBI Taxonomy" id="2859072"/>
    <lineage>
        <taxon>Viruses</taxon>
        <taxon>Duplodnaviria</taxon>
        <taxon>Heunggongvirae</taxon>
        <taxon>Uroviricota</taxon>
        <taxon>Caudoviricetes</taxon>
        <taxon>Schitoviridae</taxon>
        <taxon>Varunavirus</taxon>
        <taxon>Varunavirus BUCT194</taxon>
    </lineage>
</organism>
<name>A0AAE9BPZ9_9CAUD</name>
<protein>
    <submittedName>
        <fullName evidence="1">Uncharacterized protein</fullName>
    </submittedName>
</protein>
<dbReference type="Proteomes" id="UP000828026">
    <property type="component" value="Segment"/>
</dbReference>
<dbReference type="GeneID" id="77933514"/>
<proteinExistence type="predicted"/>
<dbReference type="KEGG" id="vg:77933514"/>
<reference evidence="1 2" key="1">
    <citation type="submission" date="2021-06" db="EMBL/GenBank/DDBJ databases">
        <authorList>
            <person name="Chen R."/>
            <person name="Qin H."/>
            <person name="He S."/>
            <person name="Han P."/>
            <person name="Xu F."/>
            <person name="Sun H."/>
            <person name="Fan H."/>
            <person name="Tong Y."/>
        </authorList>
    </citation>
    <scope>NUCLEOTIDE SEQUENCE [LARGE SCALE GENOMIC DNA]</scope>
</reference>
<dbReference type="EMBL" id="MZ447858">
    <property type="protein sequence ID" value="UAW01160.1"/>
    <property type="molecule type" value="Genomic_DNA"/>
</dbReference>
<sequence>MTLPSTGPISFEDVNVELGRSRSASISLGETEVRALAGKLTGSVSLGDLRGKGFTHRVSVANLNNGSRFGYWSSIPGGSVTPNTVEYGKTLTAIMTYPASDSVNKDFITIGIGGVGTGTSGTLTLKWAGLELTKSVFNGDAVFNIPELAEHIRNNVGKTIGLSLTFVLRQ</sequence>
<accession>A0AAE9BPZ9</accession>
<dbReference type="RefSeq" id="YP_010657595.1">
    <property type="nucleotide sequence ID" value="NC_070848.1"/>
</dbReference>
<evidence type="ECO:0000313" key="1">
    <source>
        <dbReference type="EMBL" id="UAW01160.1"/>
    </source>
</evidence>
<evidence type="ECO:0000313" key="2">
    <source>
        <dbReference type="Proteomes" id="UP000828026"/>
    </source>
</evidence>